<feature type="non-terminal residue" evidence="1">
    <location>
        <position position="23"/>
    </location>
</feature>
<gene>
    <name evidence="1" type="ORF">LEA_08026</name>
</gene>
<organism evidence="1">
    <name type="scientific">human gut metagenome</name>
    <dbReference type="NCBI Taxonomy" id="408170"/>
    <lineage>
        <taxon>unclassified sequences</taxon>
        <taxon>metagenomes</taxon>
        <taxon>organismal metagenomes</taxon>
    </lineage>
</organism>
<sequence>MMSGVPVQRMAQAEGMKLLGMKD</sequence>
<reference evidence="1" key="1">
    <citation type="journal article" date="2013" name="Environ. Microbiol.">
        <title>Microbiota from the distal guts of lean and obese adolescents exhibit partial functional redundancy besides clear differences in community structure.</title>
        <authorList>
            <person name="Ferrer M."/>
            <person name="Ruiz A."/>
            <person name="Lanza F."/>
            <person name="Haange S.B."/>
            <person name="Oberbach A."/>
            <person name="Till H."/>
            <person name="Bargiela R."/>
            <person name="Campoy C."/>
            <person name="Segura M.T."/>
            <person name="Richter M."/>
            <person name="von Bergen M."/>
            <person name="Seifert J."/>
            <person name="Suarez A."/>
        </authorList>
    </citation>
    <scope>NUCLEOTIDE SEQUENCE</scope>
</reference>
<protein>
    <submittedName>
        <fullName evidence="1">Uncharacterized protein</fullName>
    </submittedName>
</protein>
<dbReference type="AlphaFoldDB" id="K1T9W8"/>
<comment type="caution">
    <text evidence="1">The sequence shown here is derived from an EMBL/GenBank/DDBJ whole genome shotgun (WGS) entry which is preliminary data.</text>
</comment>
<dbReference type="EMBL" id="AJWY01005312">
    <property type="protein sequence ID" value="EKC69977.1"/>
    <property type="molecule type" value="Genomic_DNA"/>
</dbReference>
<evidence type="ECO:0000313" key="1">
    <source>
        <dbReference type="EMBL" id="EKC69977.1"/>
    </source>
</evidence>
<name>K1T9W8_9ZZZZ</name>
<proteinExistence type="predicted"/>
<accession>K1T9W8</accession>